<evidence type="ECO:0000313" key="1">
    <source>
        <dbReference type="EMBL" id="PTD02316.1"/>
    </source>
</evidence>
<evidence type="ECO:0000313" key="2">
    <source>
        <dbReference type="Proteomes" id="UP000241587"/>
    </source>
</evidence>
<dbReference type="OrthoDB" id="5101596at2759"/>
<sequence>MAEQLRLQGCKEKFQTAYDAAVSQKEESEKQWKEEKEMGMHGQEFDQWCHMNAPAYSAVLSQYQGAKAAYETSLHAVDEQAAKAWREKVIQASIRPNGSVDSNTLIAPDALGFLDLNNP</sequence>
<accession>A0A2T4GFG5</accession>
<dbReference type="AlphaFoldDB" id="A0A2T4GFG5"/>
<keyword evidence="2" id="KW-1185">Reference proteome</keyword>
<protein>
    <submittedName>
        <fullName evidence="1">Uncharacterized protein</fullName>
    </submittedName>
</protein>
<name>A0A2T4GFG5_FUSCU</name>
<dbReference type="EMBL" id="PVEM01000022">
    <property type="protein sequence ID" value="PTD02316.1"/>
    <property type="molecule type" value="Genomic_DNA"/>
</dbReference>
<reference evidence="1 2" key="1">
    <citation type="submission" date="2018-02" db="EMBL/GenBank/DDBJ databases">
        <title>Fusarium culmorum secondary metabolites in fungal-bacterial-plant interactions.</title>
        <authorList>
            <person name="Schmidt R."/>
        </authorList>
    </citation>
    <scope>NUCLEOTIDE SEQUENCE [LARGE SCALE GENOMIC DNA]</scope>
    <source>
        <strain evidence="1 2">PV</strain>
    </source>
</reference>
<dbReference type="OMA" id="NEASQAW"/>
<dbReference type="Proteomes" id="UP000241587">
    <property type="component" value="Unassembled WGS sequence"/>
</dbReference>
<proteinExistence type="predicted"/>
<comment type="caution">
    <text evidence="1">The sequence shown here is derived from an EMBL/GenBank/DDBJ whole genome shotgun (WGS) entry which is preliminary data.</text>
</comment>
<organism evidence="1 2">
    <name type="scientific">Fusarium culmorum</name>
    <dbReference type="NCBI Taxonomy" id="5516"/>
    <lineage>
        <taxon>Eukaryota</taxon>
        <taxon>Fungi</taxon>
        <taxon>Dikarya</taxon>
        <taxon>Ascomycota</taxon>
        <taxon>Pezizomycotina</taxon>
        <taxon>Sordariomycetes</taxon>
        <taxon>Hypocreomycetidae</taxon>
        <taxon>Hypocreales</taxon>
        <taxon>Nectriaceae</taxon>
        <taxon>Fusarium</taxon>
    </lineage>
</organism>
<gene>
    <name evidence="1" type="ORF">FCULG_00011953</name>
</gene>